<keyword evidence="3" id="KW-1185">Reference proteome</keyword>
<dbReference type="Pfam" id="PF09527">
    <property type="entry name" value="ATPase_gene1"/>
    <property type="match status" value="1"/>
</dbReference>
<dbReference type="InterPro" id="IPR032820">
    <property type="entry name" value="ATPase_put"/>
</dbReference>
<keyword evidence="1" id="KW-0472">Membrane</keyword>
<reference evidence="2 3" key="1">
    <citation type="submission" date="2018-03" db="EMBL/GenBank/DDBJ databases">
        <title>Genomic Encyclopedia of Type Strains, Phase III (KMG-III): the genomes of soil and plant-associated and newly described type strains.</title>
        <authorList>
            <person name="Whitman W."/>
        </authorList>
    </citation>
    <scope>NUCLEOTIDE SEQUENCE [LARGE SCALE GENOMIC DNA]</scope>
    <source>
        <strain evidence="2 3">CGMCC 1.12700</strain>
    </source>
</reference>
<evidence type="ECO:0000313" key="3">
    <source>
        <dbReference type="Proteomes" id="UP000240572"/>
    </source>
</evidence>
<name>A0A2P8D453_9BACT</name>
<dbReference type="Proteomes" id="UP000240572">
    <property type="component" value="Unassembled WGS sequence"/>
</dbReference>
<dbReference type="OrthoDB" id="9798708at2"/>
<accession>A0A2P8D453</accession>
<dbReference type="EMBL" id="PYGD01000004">
    <property type="protein sequence ID" value="PSK92000.1"/>
    <property type="molecule type" value="Genomic_DNA"/>
</dbReference>
<keyword evidence="1" id="KW-0812">Transmembrane</keyword>
<dbReference type="AlphaFoldDB" id="A0A2P8D453"/>
<keyword evidence="1" id="KW-1133">Transmembrane helix</keyword>
<protein>
    <submittedName>
        <fullName evidence="2">Putative F0F1-ATPase subunit (Ca2+/Mg2+ transporter)</fullName>
    </submittedName>
</protein>
<gene>
    <name evidence="2" type="ORF">B0I18_10494</name>
</gene>
<proteinExistence type="predicted"/>
<feature type="transmembrane region" description="Helical" evidence="1">
    <location>
        <begin position="50"/>
        <end position="68"/>
    </location>
</feature>
<comment type="caution">
    <text evidence="2">The sequence shown here is derived from an EMBL/GenBank/DDBJ whole genome shotgun (WGS) entry which is preliminary data.</text>
</comment>
<dbReference type="RefSeq" id="WP_106523078.1">
    <property type="nucleotide sequence ID" value="NZ_PYGD01000004.1"/>
</dbReference>
<evidence type="ECO:0000313" key="2">
    <source>
        <dbReference type="EMBL" id="PSK92000.1"/>
    </source>
</evidence>
<evidence type="ECO:0000256" key="1">
    <source>
        <dbReference type="SAM" id="Phobius"/>
    </source>
</evidence>
<sequence length="75" mass="8567">MSTADKDNENRSKTTNALRYASWGTQMMVLLALGVWGGLKLDERLHTKPLFLILFPLLALTFSLVQLFRQLTSRK</sequence>
<feature type="transmembrane region" description="Helical" evidence="1">
    <location>
        <begin position="20"/>
        <end position="38"/>
    </location>
</feature>
<organism evidence="2 3">
    <name type="scientific">Taibaiella chishuiensis</name>
    <dbReference type="NCBI Taxonomy" id="1434707"/>
    <lineage>
        <taxon>Bacteria</taxon>
        <taxon>Pseudomonadati</taxon>
        <taxon>Bacteroidota</taxon>
        <taxon>Chitinophagia</taxon>
        <taxon>Chitinophagales</taxon>
        <taxon>Chitinophagaceae</taxon>
        <taxon>Taibaiella</taxon>
    </lineage>
</organism>